<dbReference type="GO" id="GO:0003676">
    <property type="term" value="F:nucleic acid binding"/>
    <property type="evidence" value="ECO:0007669"/>
    <property type="project" value="InterPro"/>
</dbReference>
<dbReference type="InterPro" id="IPR050953">
    <property type="entry name" value="N4_N6_ade-DNA_methylase"/>
</dbReference>
<dbReference type="EC" id="2.1.1.72" evidence="1"/>
<dbReference type="PANTHER" id="PTHR33841:SF1">
    <property type="entry name" value="DNA METHYLTRANSFERASE A"/>
    <property type="match status" value="1"/>
</dbReference>
<dbReference type="InterPro" id="IPR002052">
    <property type="entry name" value="DNA_methylase_N6_adenine_CS"/>
</dbReference>
<evidence type="ECO:0000256" key="5">
    <source>
        <dbReference type="ARBA" id="ARBA00047942"/>
    </source>
</evidence>
<dbReference type="PRINTS" id="PR00507">
    <property type="entry name" value="N12N6MTFRASE"/>
</dbReference>
<dbReference type="PANTHER" id="PTHR33841">
    <property type="entry name" value="DNA METHYLTRANSFERASE YEEA-RELATED"/>
    <property type="match status" value="1"/>
</dbReference>
<dbReference type="Proteomes" id="UP000759256">
    <property type="component" value="Unassembled WGS sequence"/>
</dbReference>
<dbReference type="AlphaFoldDB" id="A0A921IGB9"/>
<dbReference type="GO" id="GO:0032259">
    <property type="term" value="P:methylation"/>
    <property type="evidence" value="ECO:0007669"/>
    <property type="project" value="UniProtKB-KW"/>
</dbReference>
<evidence type="ECO:0000313" key="7">
    <source>
        <dbReference type="EMBL" id="HJG16324.1"/>
    </source>
</evidence>
<keyword evidence="2" id="KW-0489">Methyltransferase</keyword>
<protein>
    <recommendedName>
        <fullName evidence="1">site-specific DNA-methyltransferase (adenine-specific)</fullName>
        <ecNumber evidence="1">2.1.1.72</ecNumber>
    </recommendedName>
</protein>
<gene>
    <name evidence="7" type="ORF">K8V06_09355</name>
</gene>
<evidence type="ECO:0000259" key="6">
    <source>
        <dbReference type="Pfam" id="PF07669"/>
    </source>
</evidence>
<dbReference type="SUPFAM" id="SSF53335">
    <property type="entry name" value="S-adenosyl-L-methionine-dependent methyltransferases"/>
    <property type="match status" value="1"/>
</dbReference>
<sequence>MKVNDANISLLLSNEVEFSSGRKQRGVYYTPTDVVAYTVYNLFLNTLTQKSDVRPIDKIKQESYDPSKILELCTKKIFLDPTCGAGEFILSVLQAKLYFLKSIDQDSPKNIISAISTIRGNDIDENATLVSKLRILTYLYQENIIALDDKIFNIINSNFSNYDFIFDSIPKDCKYDFIIGNPPYIEYRSLNNKPKTGYGNSYADVLHNTNRHLYVGGGVAYIIPISFSSTPRMKEIRNEEINSFSKLIALHFADRPDSLFKSVHQKVEIVFGIGFQSKKPKLYTSKYNYWYKGERSELFNDLSIVENNDYDSVAIPKYGNEMQKDIYRKVTNFYNRQLSDYMARDNKGDYDGIYLSKRASFYIKAFFKDPKSNEYDHYRVNQISSKALLAILSSSLFWMYWVIISDGWHLTNKELEKFTIPLLDEKTDLELSKLADNLLDRLERTKVYVGTAQTDYEYKHKLALDIIDEIDETLGTVYNLTNSELDYVKNYERKYRGG</sequence>
<evidence type="ECO:0000256" key="4">
    <source>
        <dbReference type="ARBA" id="ARBA00022691"/>
    </source>
</evidence>
<reference evidence="7" key="1">
    <citation type="journal article" date="2021" name="PeerJ">
        <title>Extensive microbial diversity within the chicken gut microbiome revealed by metagenomics and culture.</title>
        <authorList>
            <person name="Gilroy R."/>
            <person name="Ravi A."/>
            <person name="Getino M."/>
            <person name="Pursley I."/>
            <person name="Horton D.L."/>
            <person name="Alikhan N.F."/>
            <person name="Baker D."/>
            <person name="Gharbi K."/>
            <person name="Hall N."/>
            <person name="Watson M."/>
            <person name="Adriaenssens E.M."/>
            <person name="Foster-Nyarko E."/>
            <person name="Jarju S."/>
            <person name="Secka A."/>
            <person name="Antonio M."/>
            <person name="Oren A."/>
            <person name="Chaudhuri R.R."/>
            <person name="La Ragione R."/>
            <person name="Hildebrand F."/>
            <person name="Pallen M.J."/>
        </authorList>
    </citation>
    <scope>NUCLEOTIDE SEQUENCE</scope>
    <source>
        <strain evidence="7">CHK189-29639</strain>
    </source>
</reference>
<evidence type="ECO:0000256" key="1">
    <source>
        <dbReference type="ARBA" id="ARBA00011900"/>
    </source>
</evidence>
<dbReference type="PROSITE" id="PS00092">
    <property type="entry name" value="N6_MTASE"/>
    <property type="match status" value="1"/>
</dbReference>
<comment type="caution">
    <text evidence="7">The sequence shown here is derived from an EMBL/GenBank/DDBJ whole genome shotgun (WGS) entry which is preliminary data.</text>
</comment>
<evidence type="ECO:0000256" key="2">
    <source>
        <dbReference type="ARBA" id="ARBA00022603"/>
    </source>
</evidence>
<dbReference type="Pfam" id="PF07669">
    <property type="entry name" value="Eco57I"/>
    <property type="match status" value="1"/>
</dbReference>
<keyword evidence="4" id="KW-0949">S-adenosyl-L-methionine</keyword>
<organism evidence="7 8">
    <name type="scientific">Ligilactobacillus salivarius</name>
    <dbReference type="NCBI Taxonomy" id="1624"/>
    <lineage>
        <taxon>Bacteria</taxon>
        <taxon>Bacillati</taxon>
        <taxon>Bacillota</taxon>
        <taxon>Bacilli</taxon>
        <taxon>Lactobacillales</taxon>
        <taxon>Lactobacillaceae</taxon>
        <taxon>Ligilactobacillus</taxon>
    </lineage>
</organism>
<dbReference type="Gene3D" id="3.40.50.150">
    <property type="entry name" value="Vaccinia Virus protein VP39"/>
    <property type="match status" value="1"/>
</dbReference>
<comment type="catalytic activity">
    <reaction evidence="5">
        <text>a 2'-deoxyadenosine in DNA + S-adenosyl-L-methionine = an N(6)-methyl-2'-deoxyadenosine in DNA + S-adenosyl-L-homocysteine + H(+)</text>
        <dbReference type="Rhea" id="RHEA:15197"/>
        <dbReference type="Rhea" id="RHEA-COMP:12418"/>
        <dbReference type="Rhea" id="RHEA-COMP:12419"/>
        <dbReference type="ChEBI" id="CHEBI:15378"/>
        <dbReference type="ChEBI" id="CHEBI:57856"/>
        <dbReference type="ChEBI" id="CHEBI:59789"/>
        <dbReference type="ChEBI" id="CHEBI:90615"/>
        <dbReference type="ChEBI" id="CHEBI:90616"/>
        <dbReference type="EC" id="2.1.1.72"/>
    </reaction>
</comment>
<dbReference type="InterPro" id="IPR029063">
    <property type="entry name" value="SAM-dependent_MTases_sf"/>
</dbReference>
<dbReference type="EMBL" id="DYVK01000093">
    <property type="protein sequence ID" value="HJG16324.1"/>
    <property type="molecule type" value="Genomic_DNA"/>
</dbReference>
<dbReference type="InterPro" id="IPR011639">
    <property type="entry name" value="MethylTrfase_TaqI-like_dom"/>
</dbReference>
<dbReference type="GO" id="GO:0009007">
    <property type="term" value="F:site-specific DNA-methyltransferase (adenine-specific) activity"/>
    <property type="evidence" value="ECO:0007669"/>
    <property type="project" value="UniProtKB-EC"/>
</dbReference>
<reference evidence="7" key="2">
    <citation type="submission" date="2021-09" db="EMBL/GenBank/DDBJ databases">
        <authorList>
            <person name="Gilroy R."/>
        </authorList>
    </citation>
    <scope>NUCLEOTIDE SEQUENCE</scope>
    <source>
        <strain evidence="7">CHK189-29639</strain>
    </source>
</reference>
<evidence type="ECO:0000313" key="8">
    <source>
        <dbReference type="Proteomes" id="UP000759256"/>
    </source>
</evidence>
<evidence type="ECO:0000256" key="3">
    <source>
        <dbReference type="ARBA" id="ARBA00022679"/>
    </source>
</evidence>
<dbReference type="GO" id="GO:0006304">
    <property type="term" value="P:DNA modification"/>
    <property type="evidence" value="ECO:0007669"/>
    <property type="project" value="InterPro"/>
</dbReference>
<accession>A0A921IGB9</accession>
<keyword evidence="3" id="KW-0808">Transferase</keyword>
<feature type="domain" description="Type II methyltransferase M.TaqI-like" evidence="6">
    <location>
        <begin position="118"/>
        <end position="239"/>
    </location>
</feature>
<name>A0A921IGB9_9LACO</name>
<proteinExistence type="predicted"/>